<dbReference type="Proteomes" id="UP001057402">
    <property type="component" value="Chromosome 1"/>
</dbReference>
<dbReference type="EMBL" id="CM042880">
    <property type="protein sequence ID" value="KAI4388596.1"/>
    <property type="molecule type" value="Genomic_DNA"/>
</dbReference>
<accession>A0ACB9SEW6</accession>
<keyword evidence="2" id="KW-1185">Reference proteome</keyword>
<comment type="caution">
    <text evidence="1">The sequence shown here is derived from an EMBL/GenBank/DDBJ whole genome shotgun (WGS) entry which is preliminary data.</text>
</comment>
<sequence length="111" mass="11890">MDVHLSFQVAGRFLSCQSDCGEPRAELRLVAASGSEIDSPYGLRVVPSTLAAAEKGEAKAVLALFLKTQGLSNAVAVRTVNKSDLFCRPPCFEASFRSQVSVPSRTGTHNY</sequence>
<gene>
    <name evidence="1" type="ORF">MLD38_000910</name>
</gene>
<proteinExistence type="predicted"/>
<reference evidence="2" key="1">
    <citation type="journal article" date="2023" name="Front. Plant Sci.">
        <title>Chromosomal-level genome assembly of Melastoma candidum provides insights into trichome evolution.</title>
        <authorList>
            <person name="Zhong Y."/>
            <person name="Wu W."/>
            <person name="Sun C."/>
            <person name="Zou P."/>
            <person name="Liu Y."/>
            <person name="Dai S."/>
            <person name="Zhou R."/>
        </authorList>
    </citation>
    <scope>NUCLEOTIDE SEQUENCE [LARGE SCALE GENOMIC DNA]</scope>
</reference>
<protein>
    <submittedName>
        <fullName evidence="1">Uncharacterized protein</fullName>
    </submittedName>
</protein>
<evidence type="ECO:0000313" key="2">
    <source>
        <dbReference type="Proteomes" id="UP001057402"/>
    </source>
</evidence>
<name>A0ACB9SEW6_9MYRT</name>
<organism evidence="1 2">
    <name type="scientific">Melastoma candidum</name>
    <dbReference type="NCBI Taxonomy" id="119954"/>
    <lineage>
        <taxon>Eukaryota</taxon>
        <taxon>Viridiplantae</taxon>
        <taxon>Streptophyta</taxon>
        <taxon>Embryophyta</taxon>
        <taxon>Tracheophyta</taxon>
        <taxon>Spermatophyta</taxon>
        <taxon>Magnoliopsida</taxon>
        <taxon>eudicotyledons</taxon>
        <taxon>Gunneridae</taxon>
        <taxon>Pentapetalae</taxon>
        <taxon>rosids</taxon>
        <taxon>malvids</taxon>
        <taxon>Myrtales</taxon>
        <taxon>Melastomataceae</taxon>
        <taxon>Melastomatoideae</taxon>
        <taxon>Melastomateae</taxon>
        <taxon>Melastoma</taxon>
    </lineage>
</organism>
<evidence type="ECO:0000313" key="1">
    <source>
        <dbReference type="EMBL" id="KAI4388596.1"/>
    </source>
</evidence>